<feature type="compositionally biased region" description="Basic and acidic residues" evidence="5">
    <location>
        <begin position="653"/>
        <end position="677"/>
    </location>
</feature>
<dbReference type="EMBL" id="CP126222">
    <property type="protein sequence ID" value="WIA22843.1"/>
    <property type="molecule type" value="Genomic_DNA"/>
</dbReference>
<dbReference type="PANTHER" id="PTHR15414:SF0">
    <property type="entry name" value="ENDOPLASMIC RETICULUM LECTIN 1"/>
    <property type="match status" value="1"/>
</dbReference>
<evidence type="ECO:0000256" key="1">
    <source>
        <dbReference type="ARBA" id="ARBA00004240"/>
    </source>
</evidence>
<evidence type="ECO:0000256" key="3">
    <source>
        <dbReference type="ARBA" id="ARBA00022824"/>
    </source>
</evidence>
<feature type="compositionally biased region" description="Low complexity" evidence="5">
    <location>
        <begin position="608"/>
        <end position="623"/>
    </location>
</feature>
<keyword evidence="2 6" id="KW-0732">Signal</keyword>
<evidence type="ECO:0000256" key="5">
    <source>
        <dbReference type="SAM" id="MobiDB-lite"/>
    </source>
</evidence>
<evidence type="ECO:0008006" key="11">
    <source>
        <dbReference type="Google" id="ProtNLM"/>
    </source>
</evidence>
<name>A0ABY8UMS0_TETOB</name>
<organism evidence="9 10">
    <name type="scientific">Tetradesmus obliquus</name>
    <name type="common">Green alga</name>
    <name type="synonym">Acutodesmus obliquus</name>
    <dbReference type="NCBI Taxonomy" id="3088"/>
    <lineage>
        <taxon>Eukaryota</taxon>
        <taxon>Viridiplantae</taxon>
        <taxon>Chlorophyta</taxon>
        <taxon>core chlorophytes</taxon>
        <taxon>Chlorophyceae</taxon>
        <taxon>CS clade</taxon>
        <taxon>Sphaeropleales</taxon>
        <taxon>Scenedesmaceae</taxon>
        <taxon>Tetradesmus</taxon>
    </lineage>
</organism>
<reference evidence="9 10" key="1">
    <citation type="submission" date="2023-05" db="EMBL/GenBank/DDBJ databases">
        <title>A 100% complete, gapless, phased diploid assembly of the Scenedesmus obliquus UTEX 3031 genome.</title>
        <authorList>
            <person name="Biondi T.C."/>
            <person name="Hanschen E.R."/>
            <person name="Kwon T."/>
            <person name="Eng W."/>
            <person name="Kruse C.P.S."/>
            <person name="Koehler S.I."/>
            <person name="Kunde Y."/>
            <person name="Gleasner C.D."/>
            <person name="You Mak K.T."/>
            <person name="Polle J."/>
            <person name="Hovde B.T."/>
            <person name="Starkenburg S.R."/>
        </authorList>
    </citation>
    <scope>NUCLEOTIDE SEQUENCE [LARGE SCALE GENOMIC DNA]</scope>
    <source>
        <strain evidence="9 10">DOE0152z</strain>
    </source>
</reference>
<gene>
    <name evidence="9" type="ORF">OEZ85_001233</name>
</gene>
<feature type="compositionally biased region" description="Low complexity" evidence="5">
    <location>
        <begin position="189"/>
        <end position="215"/>
    </location>
</feature>
<protein>
    <recommendedName>
        <fullName evidence="11">ShKT domain-containing protein</fullName>
    </recommendedName>
</protein>
<dbReference type="InterPro" id="IPR003582">
    <property type="entry name" value="ShKT_dom"/>
</dbReference>
<evidence type="ECO:0000256" key="6">
    <source>
        <dbReference type="SAM" id="SignalP"/>
    </source>
</evidence>
<dbReference type="InterPro" id="IPR044865">
    <property type="entry name" value="MRH_dom"/>
</dbReference>
<keyword evidence="3" id="KW-0256">Endoplasmic reticulum</keyword>
<dbReference type="PANTHER" id="PTHR15414">
    <property type="entry name" value="OS-9-RELATED"/>
    <property type="match status" value="1"/>
</dbReference>
<proteinExistence type="predicted"/>
<dbReference type="PROSITE" id="PS51670">
    <property type="entry name" value="SHKT"/>
    <property type="match status" value="1"/>
</dbReference>
<dbReference type="Gene3D" id="2.70.130.10">
    <property type="entry name" value="Mannose-6-phosphate receptor binding domain"/>
    <property type="match status" value="1"/>
</dbReference>
<feature type="domain" description="MRH" evidence="8">
    <location>
        <begin position="469"/>
        <end position="594"/>
    </location>
</feature>
<dbReference type="SMART" id="SM00254">
    <property type="entry name" value="ShKT"/>
    <property type="match status" value="1"/>
</dbReference>
<feature type="chain" id="PRO_5046566315" description="ShKT domain-containing protein" evidence="6">
    <location>
        <begin position="21"/>
        <end position="677"/>
    </location>
</feature>
<dbReference type="PROSITE" id="PS51914">
    <property type="entry name" value="MRH"/>
    <property type="match status" value="1"/>
</dbReference>
<evidence type="ECO:0000256" key="4">
    <source>
        <dbReference type="ARBA" id="ARBA00023157"/>
    </source>
</evidence>
<feature type="signal peptide" evidence="6">
    <location>
        <begin position="1"/>
        <end position="20"/>
    </location>
</feature>
<keyword evidence="10" id="KW-1185">Reference proteome</keyword>
<dbReference type="InterPro" id="IPR009011">
    <property type="entry name" value="Man6P_isomerase_rcpt-bd_dom_sf"/>
</dbReference>
<feature type="region of interest" description="Disordered" evidence="5">
    <location>
        <begin position="183"/>
        <end position="222"/>
    </location>
</feature>
<accession>A0ABY8UMS0</accession>
<dbReference type="InterPro" id="IPR045149">
    <property type="entry name" value="OS-9-like"/>
</dbReference>
<keyword evidence="4" id="KW-1015">Disulfide bond</keyword>
<feature type="domain" description="ShKT" evidence="7">
    <location>
        <begin position="313"/>
        <end position="353"/>
    </location>
</feature>
<evidence type="ECO:0000313" key="10">
    <source>
        <dbReference type="Proteomes" id="UP001244341"/>
    </source>
</evidence>
<evidence type="ECO:0000256" key="2">
    <source>
        <dbReference type="ARBA" id="ARBA00022729"/>
    </source>
</evidence>
<evidence type="ECO:0000259" key="7">
    <source>
        <dbReference type="PROSITE" id="PS51670"/>
    </source>
</evidence>
<evidence type="ECO:0000313" key="9">
    <source>
        <dbReference type="EMBL" id="WIA22843.1"/>
    </source>
</evidence>
<evidence type="ECO:0000259" key="8">
    <source>
        <dbReference type="PROSITE" id="PS51914"/>
    </source>
</evidence>
<dbReference type="Proteomes" id="UP001244341">
    <property type="component" value="Chromosome 15b"/>
</dbReference>
<comment type="subcellular location">
    <subcellularLocation>
        <location evidence="1">Endoplasmic reticulum</location>
    </subcellularLocation>
</comment>
<feature type="compositionally biased region" description="Low complexity" evidence="5">
    <location>
        <begin position="631"/>
        <end position="650"/>
    </location>
</feature>
<sequence length="677" mass="72658">MRASRTVTLAVLLFAQLIAAVNIIYDETGWTKQDWHKYKLEYNPSFEASPADEVIKSAELRKALSQASINSLDGPLPRSTALRPLGLWAAEDGSLVETPDEESVEAAAEAITCTVCHSVVSHVWGQVTHAVHSAEPINEDSIRDMFDEACEQAHVPLKVLNSYRIVKVEAPEAGVTMFVVRSRKGSTAQPPQQQQQQLPQGTGSSSSSSSEDGQQAAVQLPGTDAEAAATVKSCKDLVNHHQLLLLKPMWKVANDYFINHRNLARRMQSKLRLDADDVDEYEDPGEDEEDAALQRKALQHIPENKLLPYDALCLDMELLCPLWASLGECAANPKWMVGTPRKLGHCRASCGKCEPDNAWRKHPIAKKELAASASSLLNSLRQTTCTSTKACLSGGGGSTIPASKNVVVQNADVLPGAALAKMDGFVLGKPFWGIPGVEPINPAAAADAAGKAAAAAAAAADPGEALLEGDELAHKHISIPGMDGFFIYQIHYKTRVYQYHMDTSQGTARIRHPPPMLELLDYLPDTASMLQSHWPYFRQMYTGGEKCGNEGAGKPRQVELRWACSPHNSWRMLVREPQFCAYVVTVYHPGLCKVPRYAPVPVKQQAKGAAKDSAAAKDAAGKPGSKEGKDAAAAAAAGKDAAGKAARAGKQGQGEDVKGAGGKASKDAKFGDKPVAA</sequence>
<feature type="region of interest" description="Disordered" evidence="5">
    <location>
        <begin position="608"/>
        <end position="677"/>
    </location>
</feature>